<dbReference type="PANTHER" id="PTHR33067:SF32">
    <property type="entry name" value="ASPARTIC PEPTIDASE DDI1-TYPE DOMAIN-CONTAINING PROTEIN"/>
    <property type="match status" value="1"/>
</dbReference>
<gene>
    <name evidence="3" type="ORF">Tci_433821</name>
</gene>
<feature type="compositionally biased region" description="Polar residues" evidence="1">
    <location>
        <begin position="349"/>
        <end position="368"/>
    </location>
</feature>
<evidence type="ECO:0000259" key="2">
    <source>
        <dbReference type="Pfam" id="PF03732"/>
    </source>
</evidence>
<reference evidence="3" key="1">
    <citation type="journal article" date="2019" name="Sci. Rep.">
        <title>Draft genome of Tanacetum cinerariifolium, the natural source of mosquito coil.</title>
        <authorList>
            <person name="Yamashiro T."/>
            <person name="Shiraishi A."/>
            <person name="Satake H."/>
            <person name="Nakayama K."/>
        </authorList>
    </citation>
    <scope>NUCLEOTIDE SEQUENCE</scope>
</reference>
<dbReference type="Pfam" id="PF03732">
    <property type="entry name" value="Retrotrans_gag"/>
    <property type="match status" value="1"/>
</dbReference>
<feature type="region of interest" description="Disordered" evidence="1">
    <location>
        <begin position="340"/>
        <end position="368"/>
    </location>
</feature>
<sequence length="745" mass="84662">MHTRRSVRTSLLAYDPEVERSARLRRKAVRQFSTNLDFAGLKELFTEMSNDDATGAESPPRGVDSYYRPGKFKDPSPIVYPAAANGAVSNFKIQPNLVLILPVFRGHEEPYAHLREFFSIADTYQVNNTTKDGVRLCLFPFSLKDQAKAWFTSLEPGSIHSWSKMQSAFLDEFYSISKTAAIRNNIKSFCQIRGEQFHEAFSRLKELLRTCPHHDRMEEEWEFFEKLSKGSKTQASMDQNNNHTSFANFVSNQHGTNFEISKLSKKVDILLRNLGKGIPNVSQVSHNVCSMCGDSCHSVNNCQSSRVPSNEEVNGVYGNRLQNNPFYESYNLGWRNHPNFRWKDDDNRPNNTQQQNHGYKPSNGQQSNVDQKFDLILSELANSNQGANLKFESLSKSVVNLERQMGQLAEEVHKRETGKLPSYPDLNPKHNPGDLEHVNMDDEIVVEGKKDDNMKSDSELVNNLLKDFPKSPTRIPKATESPKVREGGVSSTTTPYPEALEKSASARLAKKGPHSEDMWETFKQVKINLPLIDAIKHIPAYAKFLKDLCTQKRKLKATLPKKIDLTEHILDLGASINILPASLVDKYDLGTLRKTDTIISLADRSTKIPRGILEDLIVKVDDFYYPVDFFVMNTESPYKDVQPNIILGRPFLATIDARINCRTGTMDIDFGNRKLRLNVFNSVNSPISNNCYNIDTIDNDNELFDGMTFHEKKVEFQMIKEEFLLSLEETSLQSQQVQQPTLNVV</sequence>
<accession>A0A699HUI9</accession>
<dbReference type="Gene3D" id="2.40.70.10">
    <property type="entry name" value="Acid Proteases"/>
    <property type="match status" value="1"/>
</dbReference>
<feature type="region of interest" description="Disordered" evidence="1">
    <location>
        <begin position="467"/>
        <end position="497"/>
    </location>
</feature>
<dbReference type="InterPro" id="IPR005162">
    <property type="entry name" value="Retrotrans_gag_dom"/>
</dbReference>
<dbReference type="EMBL" id="BKCJ010194050">
    <property type="protein sequence ID" value="GEY61847.1"/>
    <property type="molecule type" value="Genomic_DNA"/>
</dbReference>
<dbReference type="CDD" id="cd00303">
    <property type="entry name" value="retropepsin_like"/>
    <property type="match status" value="1"/>
</dbReference>
<comment type="caution">
    <text evidence="3">The sequence shown here is derived from an EMBL/GenBank/DDBJ whole genome shotgun (WGS) entry which is preliminary data.</text>
</comment>
<name>A0A699HUI9_TANCI</name>
<organism evidence="3">
    <name type="scientific">Tanacetum cinerariifolium</name>
    <name type="common">Dalmatian daisy</name>
    <name type="synonym">Chrysanthemum cinerariifolium</name>
    <dbReference type="NCBI Taxonomy" id="118510"/>
    <lineage>
        <taxon>Eukaryota</taxon>
        <taxon>Viridiplantae</taxon>
        <taxon>Streptophyta</taxon>
        <taxon>Embryophyta</taxon>
        <taxon>Tracheophyta</taxon>
        <taxon>Spermatophyta</taxon>
        <taxon>Magnoliopsida</taxon>
        <taxon>eudicotyledons</taxon>
        <taxon>Gunneridae</taxon>
        <taxon>Pentapetalae</taxon>
        <taxon>asterids</taxon>
        <taxon>campanulids</taxon>
        <taxon>Asterales</taxon>
        <taxon>Asteraceae</taxon>
        <taxon>Asteroideae</taxon>
        <taxon>Anthemideae</taxon>
        <taxon>Anthemidinae</taxon>
        <taxon>Tanacetum</taxon>
    </lineage>
</organism>
<protein>
    <recommendedName>
        <fullName evidence="2">Retrotransposon gag domain-containing protein</fullName>
    </recommendedName>
</protein>
<evidence type="ECO:0000313" key="3">
    <source>
        <dbReference type="EMBL" id="GEY61847.1"/>
    </source>
</evidence>
<dbReference type="AlphaFoldDB" id="A0A699HUI9"/>
<dbReference type="InterPro" id="IPR021109">
    <property type="entry name" value="Peptidase_aspartic_dom_sf"/>
</dbReference>
<proteinExistence type="predicted"/>
<dbReference type="PANTHER" id="PTHR33067">
    <property type="entry name" value="RNA-DIRECTED DNA POLYMERASE-RELATED"/>
    <property type="match status" value="1"/>
</dbReference>
<evidence type="ECO:0000256" key="1">
    <source>
        <dbReference type="SAM" id="MobiDB-lite"/>
    </source>
</evidence>
<feature type="domain" description="Retrotransposon gag" evidence="2">
    <location>
        <begin position="138"/>
        <end position="226"/>
    </location>
</feature>